<reference evidence="2" key="1">
    <citation type="submission" date="2005-09" db="EMBL/GenBank/DDBJ databases">
        <authorList>
            <person name="Mural R.J."/>
            <person name="Li P.W."/>
            <person name="Adams M.D."/>
            <person name="Amanatides P.G."/>
            <person name="Baden-Tillson H."/>
            <person name="Barnstead M."/>
            <person name="Chin S.H."/>
            <person name="Dew I."/>
            <person name="Evans C.A."/>
            <person name="Ferriera S."/>
            <person name="Flanigan M."/>
            <person name="Fosler C."/>
            <person name="Glodek A."/>
            <person name="Gu Z."/>
            <person name="Holt R.A."/>
            <person name="Jennings D."/>
            <person name="Kraft C.L."/>
            <person name="Lu F."/>
            <person name="Nguyen T."/>
            <person name="Nusskern D.R."/>
            <person name="Pfannkoch C.M."/>
            <person name="Sitter C."/>
            <person name="Sutton G.G."/>
            <person name="Venter J.C."/>
            <person name="Wang Z."/>
            <person name="Woodage T."/>
            <person name="Zheng X.H."/>
            <person name="Zhong F."/>
        </authorList>
    </citation>
    <scope>NUCLEOTIDE SEQUENCE [LARGE SCALE GENOMIC DNA]</scope>
    <source>
        <strain>BN</strain>
        <strain evidence="2">Sprague-Dawley</strain>
    </source>
</reference>
<accession>A6IWZ7</accession>
<evidence type="ECO:0000313" key="2">
    <source>
        <dbReference type="Proteomes" id="UP000234681"/>
    </source>
</evidence>
<dbReference type="AlphaFoldDB" id="A6IWZ7"/>
<organism evidence="1 2">
    <name type="scientific">Rattus norvegicus</name>
    <name type="common">Rat</name>
    <dbReference type="NCBI Taxonomy" id="10116"/>
    <lineage>
        <taxon>Eukaryota</taxon>
        <taxon>Metazoa</taxon>
        <taxon>Chordata</taxon>
        <taxon>Craniata</taxon>
        <taxon>Vertebrata</taxon>
        <taxon>Euteleostomi</taxon>
        <taxon>Mammalia</taxon>
        <taxon>Eutheria</taxon>
        <taxon>Euarchontoglires</taxon>
        <taxon>Glires</taxon>
        <taxon>Rodentia</taxon>
        <taxon>Myomorpha</taxon>
        <taxon>Muroidea</taxon>
        <taxon>Muridae</taxon>
        <taxon>Murinae</taxon>
        <taxon>Rattus</taxon>
    </lineage>
</organism>
<dbReference type="Proteomes" id="UP000234681">
    <property type="component" value="Chromosome 18"/>
</dbReference>
<evidence type="ECO:0000313" key="1">
    <source>
        <dbReference type="EMBL" id="EDM14428.1"/>
    </source>
</evidence>
<name>A6IWZ7_RAT</name>
<dbReference type="EMBL" id="CH473971">
    <property type="protein sequence ID" value="EDM14428.1"/>
    <property type="molecule type" value="Genomic_DNA"/>
</dbReference>
<protein>
    <submittedName>
        <fullName evidence="1">RCG46910</fullName>
    </submittedName>
</protein>
<proteinExistence type="predicted"/>
<sequence>MRISCALGKGHREIKLRLNFSLQDSHYNARRGKCF</sequence>
<gene>
    <name evidence="1" type="ORF">rCG_46910</name>
</gene>